<keyword evidence="3" id="KW-1185">Reference proteome</keyword>
<dbReference type="NCBIfam" id="NF040466">
    <property type="entry name" value="ydjY_domain"/>
    <property type="match status" value="1"/>
</dbReference>
<name>A0A517Z320_9PLAN</name>
<dbReference type="KEGG" id="mri:Mal4_11800"/>
<sequence length="321" mass="35314">MAITDSLALRSLILLATIGFGPAESVRADDAAPPASPQTAADTTDAETGLTSLNKQKTVLLDPARKRILLKAEVVLREGLLEMLLCRAQTKEHESILAVDSEAYIIHAGLLAVGAEPGHPVRFNPEFAPPSGQQIDIWLNWKDADGKSHRVKAQRWVRHVTRRYYAAPLEKLPEGLTIPKESELKYDAPHKELVWFGPMTKAQRDELKGLSDNAAYLKAIDSFYERSQPRQLDANWVFAGSGFYTQKDGEKWYQAEAGNVICVANFGDAMMDLAMKSSATNDALMFEPYTERIPPLGTPVTVELIPVSKPNDATATDAPTE</sequence>
<evidence type="ECO:0000313" key="3">
    <source>
        <dbReference type="Proteomes" id="UP000320496"/>
    </source>
</evidence>
<dbReference type="AlphaFoldDB" id="A0A517Z320"/>
<reference evidence="2 3" key="1">
    <citation type="submission" date="2019-02" db="EMBL/GenBank/DDBJ databases">
        <title>Deep-cultivation of Planctomycetes and their phenomic and genomic characterization uncovers novel biology.</title>
        <authorList>
            <person name="Wiegand S."/>
            <person name="Jogler M."/>
            <person name="Boedeker C."/>
            <person name="Pinto D."/>
            <person name="Vollmers J."/>
            <person name="Rivas-Marin E."/>
            <person name="Kohn T."/>
            <person name="Peeters S.H."/>
            <person name="Heuer A."/>
            <person name="Rast P."/>
            <person name="Oberbeckmann S."/>
            <person name="Bunk B."/>
            <person name="Jeske O."/>
            <person name="Meyerdierks A."/>
            <person name="Storesund J.E."/>
            <person name="Kallscheuer N."/>
            <person name="Luecker S."/>
            <person name="Lage O.M."/>
            <person name="Pohl T."/>
            <person name="Merkel B.J."/>
            <person name="Hornburger P."/>
            <person name="Mueller R.-W."/>
            <person name="Bruemmer F."/>
            <person name="Labrenz M."/>
            <person name="Spormann A.M."/>
            <person name="Op den Camp H."/>
            <person name="Overmann J."/>
            <person name="Amann R."/>
            <person name="Jetten M.S.M."/>
            <person name="Mascher T."/>
            <person name="Medema M.H."/>
            <person name="Devos D.P."/>
            <person name="Kaster A.-K."/>
            <person name="Ovreas L."/>
            <person name="Rohde M."/>
            <person name="Galperin M.Y."/>
            <person name="Jogler C."/>
        </authorList>
    </citation>
    <scope>NUCLEOTIDE SEQUENCE [LARGE SCALE GENOMIC DNA]</scope>
    <source>
        <strain evidence="2 3">Mal4</strain>
    </source>
</reference>
<dbReference type="InterPro" id="IPR047750">
    <property type="entry name" value="YdjY-like"/>
</dbReference>
<evidence type="ECO:0000313" key="2">
    <source>
        <dbReference type="EMBL" id="QDU36879.1"/>
    </source>
</evidence>
<dbReference type="Proteomes" id="UP000320496">
    <property type="component" value="Chromosome"/>
</dbReference>
<dbReference type="EMBL" id="CP036275">
    <property type="protein sequence ID" value="QDU36879.1"/>
    <property type="molecule type" value="Genomic_DNA"/>
</dbReference>
<evidence type="ECO:0000256" key="1">
    <source>
        <dbReference type="SAM" id="MobiDB-lite"/>
    </source>
</evidence>
<proteinExistence type="predicted"/>
<organism evidence="2 3">
    <name type="scientific">Maioricimonas rarisocia</name>
    <dbReference type="NCBI Taxonomy" id="2528026"/>
    <lineage>
        <taxon>Bacteria</taxon>
        <taxon>Pseudomonadati</taxon>
        <taxon>Planctomycetota</taxon>
        <taxon>Planctomycetia</taxon>
        <taxon>Planctomycetales</taxon>
        <taxon>Planctomycetaceae</taxon>
        <taxon>Maioricimonas</taxon>
    </lineage>
</organism>
<feature type="region of interest" description="Disordered" evidence="1">
    <location>
        <begin position="27"/>
        <end position="47"/>
    </location>
</feature>
<dbReference type="OrthoDB" id="247135at2"/>
<dbReference type="RefSeq" id="WP_145367499.1">
    <property type="nucleotide sequence ID" value="NZ_CP036275.1"/>
</dbReference>
<protein>
    <submittedName>
        <fullName evidence="2">Uncharacterized protein</fullName>
    </submittedName>
</protein>
<accession>A0A517Z320</accession>
<gene>
    <name evidence="2" type="ORF">Mal4_11800</name>
</gene>